<dbReference type="Proteomes" id="UP001597417">
    <property type="component" value="Unassembled WGS sequence"/>
</dbReference>
<evidence type="ECO:0000313" key="3">
    <source>
        <dbReference type="Proteomes" id="UP001597417"/>
    </source>
</evidence>
<evidence type="ECO:0000313" key="2">
    <source>
        <dbReference type="EMBL" id="MFD2415683.1"/>
    </source>
</evidence>
<reference evidence="3" key="1">
    <citation type="journal article" date="2019" name="Int. J. Syst. Evol. Microbiol.">
        <title>The Global Catalogue of Microorganisms (GCM) 10K type strain sequencing project: providing services to taxonomists for standard genome sequencing and annotation.</title>
        <authorList>
            <consortium name="The Broad Institute Genomics Platform"/>
            <consortium name="The Broad Institute Genome Sequencing Center for Infectious Disease"/>
            <person name="Wu L."/>
            <person name="Ma J."/>
        </authorList>
    </citation>
    <scope>NUCLEOTIDE SEQUENCE [LARGE SCALE GENOMIC DNA]</scope>
    <source>
        <strain evidence="3">CGMCC 4.7645</strain>
    </source>
</reference>
<dbReference type="Pfam" id="PF00753">
    <property type="entry name" value="Lactamase_B"/>
    <property type="match status" value="1"/>
</dbReference>
<comment type="caution">
    <text evidence="2">The sequence shown here is derived from an EMBL/GenBank/DDBJ whole genome shotgun (WGS) entry which is preliminary data.</text>
</comment>
<evidence type="ECO:0000259" key="1">
    <source>
        <dbReference type="SMART" id="SM00849"/>
    </source>
</evidence>
<feature type="domain" description="Metallo-beta-lactamase" evidence="1">
    <location>
        <begin position="29"/>
        <end position="229"/>
    </location>
</feature>
<dbReference type="SUPFAM" id="SSF56281">
    <property type="entry name" value="Metallo-hydrolase/oxidoreductase"/>
    <property type="match status" value="1"/>
</dbReference>
<dbReference type="CDD" id="cd16282">
    <property type="entry name" value="metallo-hydrolase-like_MBL-fold"/>
    <property type="match status" value="1"/>
</dbReference>
<keyword evidence="3" id="KW-1185">Reference proteome</keyword>
<name>A0ABW5FKX9_9PSEU</name>
<dbReference type="SMART" id="SM00849">
    <property type="entry name" value="Lactamase_B"/>
    <property type="match status" value="1"/>
</dbReference>
<dbReference type="Gene3D" id="3.60.15.10">
    <property type="entry name" value="Ribonuclease Z/Hydroxyacylglutathione hydrolase-like"/>
    <property type="match status" value="1"/>
</dbReference>
<dbReference type="EMBL" id="JBHUKR010000004">
    <property type="protein sequence ID" value="MFD2415683.1"/>
    <property type="molecule type" value="Genomic_DNA"/>
</dbReference>
<accession>A0ABW5FKX9</accession>
<protein>
    <submittedName>
        <fullName evidence="2">MBL fold metallo-hydrolase</fullName>
    </submittedName>
</protein>
<dbReference type="RefSeq" id="WP_378261692.1">
    <property type="nucleotide sequence ID" value="NZ_JBHUKR010000004.1"/>
</dbReference>
<dbReference type="InterPro" id="IPR050855">
    <property type="entry name" value="NDM-1-like"/>
</dbReference>
<proteinExistence type="predicted"/>
<organism evidence="2 3">
    <name type="scientific">Amycolatopsis pigmentata</name>
    <dbReference type="NCBI Taxonomy" id="450801"/>
    <lineage>
        <taxon>Bacteria</taxon>
        <taxon>Bacillati</taxon>
        <taxon>Actinomycetota</taxon>
        <taxon>Actinomycetes</taxon>
        <taxon>Pseudonocardiales</taxon>
        <taxon>Pseudonocardiaceae</taxon>
        <taxon>Amycolatopsis</taxon>
    </lineage>
</organism>
<dbReference type="PANTHER" id="PTHR42951">
    <property type="entry name" value="METALLO-BETA-LACTAMASE DOMAIN-CONTAINING"/>
    <property type="match status" value="1"/>
</dbReference>
<dbReference type="InterPro" id="IPR036866">
    <property type="entry name" value="RibonucZ/Hydroxyglut_hydro"/>
</dbReference>
<sequence length="326" mass="35324">MRDHHYAADLTRLAPGAYSYVVGTGTWNQSNSGLVTSRGEALIVDTLMTLDLTRRMLSAYGAADPAATHIDLVVNTHADGDHTWGNQLVADGRIIATEATLEDLKHLPTPQQADAMAPNLAELGSTGRFLERFVAGLDFAGAELVCPNETFRGSLELTVGDKDVKLVQVGPAHSNGDLVVHVPSDRVIYVGDILFTSGHPAVWSGPYQNWIEACTTIEALDVDFVVPGHGPLSDRAGVARQRGYLEYVRDQAGAFHQKGLSLGEAARVFDLGPYAGWPDPERILINIDAVYRELEDGRAPDKLDLFGKIADLLDEADTGRPMPWSR</sequence>
<dbReference type="InterPro" id="IPR001279">
    <property type="entry name" value="Metallo-B-lactamas"/>
</dbReference>
<dbReference type="PANTHER" id="PTHR42951:SF4">
    <property type="entry name" value="ACYL-COENZYME A THIOESTERASE MBLAC2"/>
    <property type="match status" value="1"/>
</dbReference>
<gene>
    <name evidence="2" type="ORF">ACFSXZ_05005</name>
</gene>